<organism evidence="2 3">
    <name type="scientific">Neurospora intermedia</name>
    <dbReference type="NCBI Taxonomy" id="5142"/>
    <lineage>
        <taxon>Eukaryota</taxon>
        <taxon>Fungi</taxon>
        <taxon>Dikarya</taxon>
        <taxon>Ascomycota</taxon>
        <taxon>Pezizomycotina</taxon>
        <taxon>Sordariomycetes</taxon>
        <taxon>Sordariomycetidae</taxon>
        <taxon>Sordariales</taxon>
        <taxon>Sordariaceae</taxon>
        <taxon>Neurospora</taxon>
    </lineage>
</organism>
<keyword evidence="3" id="KW-1185">Reference proteome</keyword>
<dbReference type="EMBL" id="JAVLET010000002">
    <property type="protein sequence ID" value="KAL0474024.1"/>
    <property type="molecule type" value="Genomic_DNA"/>
</dbReference>
<dbReference type="Proteomes" id="UP001451303">
    <property type="component" value="Unassembled WGS sequence"/>
</dbReference>
<evidence type="ECO:0000256" key="1">
    <source>
        <dbReference type="SAM" id="MobiDB-lite"/>
    </source>
</evidence>
<reference evidence="2 3" key="1">
    <citation type="submission" date="2023-09" db="EMBL/GenBank/DDBJ databases">
        <title>Multi-omics analysis of a traditional fermented food reveals byproduct-associated fungal strains for waste-to-food upcycling.</title>
        <authorList>
            <consortium name="Lawrence Berkeley National Laboratory"/>
            <person name="Rekdal V.M."/>
            <person name="Villalobos-Escobedo J.M."/>
            <person name="Rodriguez-Valeron N."/>
            <person name="Garcia M.O."/>
            <person name="Vasquez D.P."/>
            <person name="Damayanti I."/>
            <person name="Sorensen P.M."/>
            <person name="Baidoo E.E."/>
            <person name="De Carvalho A.C."/>
            <person name="Riley R."/>
            <person name="Lipzen A."/>
            <person name="He G."/>
            <person name="Yan M."/>
            <person name="Haridas S."/>
            <person name="Daum C."/>
            <person name="Yoshinaga Y."/>
            <person name="Ng V."/>
            <person name="Grigoriev I.V."/>
            <person name="Munk R."/>
            <person name="Nuraida L."/>
            <person name="Wijaya C.H."/>
            <person name="Morales P.-C."/>
            <person name="Keasling J.D."/>
        </authorList>
    </citation>
    <scope>NUCLEOTIDE SEQUENCE [LARGE SCALE GENOMIC DNA]</scope>
    <source>
        <strain evidence="2 3">FGSC 2613</strain>
    </source>
</reference>
<proteinExistence type="predicted"/>
<evidence type="ECO:0000313" key="2">
    <source>
        <dbReference type="EMBL" id="KAL0474024.1"/>
    </source>
</evidence>
<accession>A0ABR3DMY4</accession>
<protein>
    <submittedName>
        <fullName evidence="2">Uncharacterized protein</fullName>
    </submittedName>
</protein>
<feature type="region of interest" description="Disordered" evidence="1">
    <location>
        <begin position="116"/>
        <end position="142"/>
    </location>
</feature>
<feature type="compositionally biased region" description="Polar residues" evidence="1">
    <location>
        <begin position="130"/>
        <end position="142"/>
    </location>
</feature>
<name>A0ABR3DMY4_NEUIN</name>
<evidence type="ECO:0000313" key="3">
    <source>
        <dbReference type="Proteomes" id="UP001451303"/>
    </source>
</evidence>
<gene>
    <name evidence="2" type="ORF">QR685DRAFT_542511</name>
</gene>
<comment type="caution">
    <text evidence="2">The sequence shown here is derived from an EMBL/GenBank/DDBJ whole genome shotgun (WGS) entry which is preliminary data.</text>
</comment>
<sequence length="205" mass="22800">MAHMPVSPHCLCFFFFPFSPSLDKALFHIEDQNIGFPFVTIAVIIPRPRSIASEVATQADLHQSLARGRPNQSNWCTLVGKKSFPNPPCPRNEQPNIEPRFGTSVCLPIDRPPEHPRFPSLGLPRDSVGKPTTNQPEPSSKDQFCTVSLQLVPQIIGRLRANITYTFELNQRGPPTGEPTSLPLFVLRVQTITATSSSETDRRDS</sequence>